<dbReference type="Pfam" id="PF02801">
    <property type="entry name" value="Ketoacyl-synt_C"/>
    <property type="match status" value="1"/>
</dbReference>
<dbReference type="InterPro" id="IPR049552">
    <property type="entry name" value="PKS_DH_N"/>
</dbReference>
<dbReference type="InterPro" id="IPR020806">
    <property type="entry name" value="PKS_PP-bd"/>
</dbReference>
<dbReference type="InterPro" id="IPR013120">
    <property type="entry name" value="FAR_NAD-bd"/>
</dbReference>
<dbReference type="InterPro" id="IPR006162">
    <property type="entry name" value="Ppantetheine_attach_site"/>
</dbReference>
<dbReference type="InterPro" id="IPR049551">
    <property type="entry name" value="PKS_DH_C"/>
</dbReference>
<feature type="domain" description="Carrier" evidence="11">
    <location>
        <begin position="2454"/>
        <end position="2532"/>
    </location>
</feature>
<dbReference type="Gene3D" id="3.40.50.980">
    <property type="match status" value="2"/>
</dbReference>
<accession>A0A443I0A5</accession>
<reference evidence="14 15" key="1">
    <citation type="journal article" date="2018" name="Front. Microbiol.">
        <title>Genomic and genetic insights into a cosmopolitan fungus, Paecilomyces variotii (Eurotiales).</title>
        <authorList>
            <person name="Urquhart A.S."/>
            <person name="Mondo S.J."/>
            <person name="Makela M.R."/>
            <person name="Hane J.K."/>
            <person name="Wiebenga A."/>
            <person name="He G."/>
            <person name="Mihaltcheva S."/>
            <person name="Pangilinan J."/>
            <person name="Lipzen A."/>
            <person name="Barry K."/>
            <person name="de Vries R.P."/>
            <person name="Grigoriev I.V."/>
            <person name="Idnurm A."/>
        </authorList>
    </citation>
    <scope>NUCLEOTIDE SEQUENCE [LARGE SCALE GENOMIC DNA]</scope>
    <source>
        <strain evidence="14 15">CBS 101075</strain>
    </source>
</reference>
<dbReference type="EMBL" id="RCNU01000002">
    <property type="protein sequence ID" value="RWQ97495.1"/>
    <property type="molecule type" value="Genomic_DNA"/>
</dbReference>
<evidence type="ECO:0000313" key="14">
    <source>
        <dbReference type="EMBL" id="RWQ97495.1"/>
    </source>
</evidence>
<dbReference type="InterPro" id="IPR029063">
    <property type="entry name" value="SAM-dependent_MTases_sf"/>
</dbReference>
<dbReference type="Gene3D" id="3.40.47.10">
    <property type="match status" value="1"/>
</dbReference>
<keyword evidence="3" id="KW-0436">Ligase</keyword>
<dbReference type="GeneID" id="39602661"/>
<dbReference type="InterPro" id="IPR014031">
    <property type="entry name" value="Ketoacyl_synth_C"/>
</dbReference>
<dbReference type="PROSITE" id="PS52004">
    <property type="entry name" value="KS3_2"/>
    <property type="match status" value="1"/>
</dbReference>
<dbReference type="SMART" id="SM00826">
    <property type="entry name" value="PKS_DH"/>
    <property type="match status" value="1"/>
</dbReference>
<evidence type="ECO:0000259" key="11">
    <source>
        <dbReference type="PROSITE" id="PS50075"/>
    </source>
</evidence>
<keyword evidence="4" id="KW-0489">Methyltransferase</keyword>
<dbReference type="InterPro" id="IPR023213">
    <property type="entry name" value="CAT-like_dom_sf"/>
</dbReference>
<name>A0A443I0A5_BYSSP</name>
<gene>
    <name evidence="14" type="ORF">C8Q69DRAFT_516351</name>
</gene>
<dbReference type="InterPro" id="IPR013968">
    <property type="entry name" value="PKS_KR"/>
</dbReference>
<feature type="domain" description="Ketosynthase family 3 (KS3)" evidence="12">
    <location>
        <begin position="4"/>
        <end position="452"/>
    </location>
</feature>
<evidence type="ECO:0000259" key="13">
    <source>
        <dbReference type="PROSITE" id="PS52019"/>
    </source>
</evidence>
<dbReference type="SMART" id="SM00827">
    <property type="entry name" value="PKS_AT"/>
    <property type="match status" value="1"/>
</dbReference>
<dbReference type="Pfam" id="PF00501">
    <property type="entry name" value="AMP-binding"/>
    <property type="match status" value="1"/>
</dbReference>
<dbReference type="SMART" id="SM00823">
    <property type="entry name" value="PKS_PP"/>
    <property type="match status" value="2"/>
</dbReference>
<evidence type="ECO:0000313" key="15">
    <source>
        <dbReference type="Proteomes" id="UP000283841"/>
    </source>
</evidence>
<dbReference type="GO" id="GO:0006633">
    <property type="term" value="P:fatty acid biosynthetic process"/>
    <property type="evidence" value="ECO:0007669"/>
    <property type="project" value="InterPro"/>
</dbReference>
<dbReference type="Gene3D" id="3.30.300.30">
    <property type="match status" value="1"/>
</dbReference>
<protein>
    <submittedName>
        <fullName evidence="14">Beta-ketoacyl synthase domain-containing protein</fullName>
    </submittedName>
</protein>
<dbReference type="SUPFAM" id="SSF52777">
    <property type="entry name" value="CoA-dependent acyltransferases"/>
    <property type="match status" value="2"/>
</dbReference>
<feature type="active site" description="Proton donor; for dehydratase activity" evidence="9">
    <location>
        <position position="1180"/>
    </location>
</feature>
<keyword evidence="5" id="KW-0808">Transferase</keyword>
<dbReference type="SUPFAM" id="SSF53335">
    <property type="entry name" value="S-adenosyl-L-methionine-dependent methyltransferases"/>
    <property type="match status" value="1"/>
</dbReference>
<dbReference type="InterPro" id="IPR042104">
    <property type="entry name" value="PKS_dehydratase_sf"/>
</dbReference>
<dbReference type="InterPro" id="IPR050091">
    <property type="entry name" value="PKS_NRPS_Biosynth_Enz"/>
</dbReference>
<dbReference type="GO" id="GO:0031177">
    <property type="term" value="F:phosphopantetheine binding"/>
    <property type="evidence" value="ECO:0007669"/>
    <property type="project" value="InterPro"/>
</dbReference>
<dbReference type="PROSITE" id="PS00455">
    <property type="entry name" value="AMP_BINDING"/>
    <property type="match status" value="1"/>
</dbReference>
<keyword evidence="2" id="KW-0597">Phosphoprotein</keyword>
<dbReference type="Pfam" id="PF21089">
    <property type="entry name" value="PKS_DH_N"/>
    <property type="match status" value="1"/>
</dbReference>
<dbReference type="Pfam" id="PF08242">
    <property type="entry name" value="Methyltransf_12"/>
    <property type="match status" value="1"/>
</dbReference>
<dbReference type="InterPro" id="IPR001227">
    <property type="entry name" value="Ac_transferase_dom_sf"/>
</dbReference>
<feature type="region of interest" description="C-terminal hotdog fold" evidence="9">
    <location>
        <begin position="1117"/>
        <end position="1278"/>
    </location>
</feature>
<feature type="region of interest" description="Disordered" evidence="10">
    <location>
        <begin position="2536"/>
        <end position="2592"/>
    </location>
</feature>
<dbReference type="InterPro" id="IPR036736">
    <property type="entry name" value="ACP-like_sf"/>
</dbReference>
<dbReference type="InterPro" id="IPR049900">
    <property type="entry name" value="PKS_mFAS_DH"/>
</dbReference>
<dbReference type="PROSITE" id="PS00012">
    <property type="entry name" value="PHOSPHOPANTETHEINE"/>
    <property type="match status" value="1"/>
</dbReference>
<dbReference type="InterPro" id="IPR020841">
    <property type="entry name" value="PKS_Beta-ketoAc_synthase_dom"/>
</dbReference>
<evidence type="ECO:0000256" key="10">
    <source>
        <dbReference type="SAM" id="MobiDB-lite"/>
    </source>
</evidence>
<dbReference type="InterPro" id="IPR014043">
    <property type="entry name" value="Acyl_transferase_dom"/>
</dbReference>
<dbReference type="PANTHER" id="PTHR43775">
    <property type="entry name" value="FATTY ACID SYNTHASE"/>
    <property type="match status" value="1"/>
</dbReference>
<dbReference type="Pfam" id="PF08659">
    <property type="entry name" value="KR"/>
    <property type="match status" value="1"/>
</dbReference>
<dbReference type="InterPro" id="IPR045851">
    <property type="entry name" value="AMP-bd_C_sf"/>
</dbReference>
<dbReference type="CDD" id="cd05930">
    <property type="entry name" value="A_NRPS"/>
    <property type="match status" value="1"/>
</dbReference>
<feature type="domain" description="PKS/mFAS DH" evidence="13">
    <location>
        <begin position="968"/>
        <end position="1278"/>
    </location>
</feature>
<evidence type="ECO:0000256" key="6">
    <source>
        <dbReference type="ARBA" id="ARBA00022737"/>
    </source>
</evidence>
<dbReference type="InterPro" id="IPR016035">
    <property type="entry name" value="Acyl_Trfase/lysoPLipase"/>
</dbReference>
<dbReference type="SUPFAM" id="SSF51735">
    <property type="entry name" value="NAD(P)-binding Rossmann-fold domains"/>
    <property type="match status" value="2"/>
</dbReference>
<dbReference type="STRING" id="264951.A0A443I0A5"/>
<dbReference type="SUPFAM" id="SSF53901">
    <property type="entry name" value="Thiolase-like"/>
    <property type="match status" value="1"/>
</dbReference>
<dbReference type="InterPro" id="IPR000873">
    <property type="entry name" value="AMP-dep_synth/lig_dom"/>
</dbReference>
<feature type="active site" description="Proton acceptor; for dehydratase activity" evidence="9">
    <location>
        <position position="1000"/>
    </location>
</feature>
<dbReference type="GO" id="GO:0009403">
    <property type="term" value="P:toxin biosynthetic process"/>
    <property type="evidence" value="ECO:0007669"/>
    <property type="project" value="UniProtKB-ARBA"/>
</dbReference>
<dbReference type="GO" id="GO:0004312">
    <property type="term" value="F:fatty acid synthase activity"/>
    <property type="evidence" value="ECO:0007669"/>
    <property type="project" value="TreeGrafter"/>
</dbReference>
<dbReference type="SUPFAM" id="SSF52151">
    <property type="entry name" value="FabD/lysophospholipase-like"/>
    <property type="match status" value="1"/>
</dbReference>
<dbReference type="OrthoDB" id="329835at2759"/>
<evidence type="ECO:0000256" key="2">
    <source>
        <dbReference type="ARBA" id="ARBA00022553"/>
    </source>
</evidence>
<dbReference type="SUPFAM" id="SSF55048">
    <property type="entry name" value="Probable ACP-binding domain of malonyl-CoA ACP transacylase"/>
    <property type="match status" value="1"/>
</dbReference>
<dbReference type="Pfam" id="PF00109">
    <property type="entry name" value="ketoacyl-synt"/>
    <property type="match status" value="1"/>
</dbReference>
<comment type="similarity">
    <text evidence="8">In the C-terminal section; belongs to the NRP synthetase family.</text>
</comment>
<dbReference type="InterPro" id="IPR018201">
    <property type="entry name" value="Ketoacyl_synth_AS"/>
</dbReference>
<feature type="compositionally biased region" description="Polar residues" evidence="10">
    <location>
        <begin position="2575"/>
        <end position="2588"/>
    </location>
</feature>
<keyword evidence="15" id="KW-1185">Reference proteome</keyword>
<dbReference type="InterPro" id="IPR036291">
    <property type="entry name" value="NAD(P)-bd_dom_sf"/>
</dbReference>
<feature type="region of interest" description="N-terminal hotdog fold" evidence="9">
    <location>
        <begin position="968"/>
        <end position="1102"/>
    </location>
</feature>
<keyword evidence="1" id="KW-0596">Phosphopantetheine</keyword>
<dbReference type="InterPro" id="IPR057326">
    <property type="entry name" value="KR_dom"/>
</dbReference>
<keyword evidence="7" id="KW-0511">Multifunctional enzyme</keyword>
<dbReference type="RefSeq" id="XP_028487140.1">
    <property type="nucleotide sequence ID" value="XM_028633384.1"/>
</dbReference>
<evidence type="ECO:0000256" key="5">
    <source>
        <dbReference type="ARBA" id="ARBA00022679"/>
    </source>
</evidence>
<dbReference type="InterPro" id="IPR013217">
    <property type="entry name" value="Methyltransf_12"/>
</dbReference>
<dbReference type="GO" id="GO:0008168">
    <property type="term" value="F:methyltransferase activity"/>
    <property type="evidence" value="ECO:0007669"/>
    <property type="project" value="UniProtKB-KW"/>
</dbReference>
<dbReference type="InterPro" id="IPR009081">
    <property type="entry name" value="PP-bd_ACP"/>
</dbReference>
<dbReference type="VEuPathDB" id="FungiDB:C8Q69DRAFT_516351"/>
<dbReference type="PROSITE" id="PS50075">
    <property type="entry name" value="CARRIER"/>
    <property type="match status" value="2"/>
</dbReference>
<proteinExistence type="inferred from homology"/>
<dbReference type="InterPro" id="IPR001242">
    <property type="entry name" value="Condensation_dom"/>
</dbReference>
<dbReference type="GO" id="GO:0016874">
    <property type="term" value="F:ligase activity"/>
    <property type="evidence" value="ECO:0007669"/>
    <property type="project" value="UniProtKB-KW"/>
</dbReference>
<dbReference type="Pfam" id="PF14765">
    <property type="entry name" value="PS-DH"/>
    <property type="match status" value="1"/>
</dbReference>
<dbReference type="Gene3D" id="1.10.1200.10">
    <property type="entry name" value="ACP-like"/>
    <property type="match status" value="1"/>
</dbReference>
<sequence>MPQSEPIAIVGTGCRFPGGASTPSKLWDLLCNPRDVSRDLLSAGRFDPRGFYHSDHQFPGHSNVRRSYLLEENVASFDARFFNLQVAEAAAMDPQQRILLETVYESLEAAGQTLDGLRGSDTGVFVGMMYGDYEYQQYRDLQSVPLYHGTGVARSMVSNRISYFFDWHGPSLTVDTACSSSLVALHQAVQSLRSGEVTVAVAAGTNLLLGPEPYIYESNLKMLSPDGRSRMWGNDANGYARGDGVAAVVLKTLEQALADGDHVECLIRESGVNQDGRSPGITMPTAKAQVQLIRDVYARAGLDLALSADRCQYVEAHGTGTPAGDPIEAEAIHKAFFENSNDQPMEMNGAEKIVVGSIKTVIGHTESTAGIAAIVKVAQALSHGEIPPNGNRILDGQVLDFTINPRVEPWCRNLRIASELIPWPMVAPGQPRRASINSFGFGGTNAHVILESLEDGMHEDVDKDGASDMVRSFVFSAQSKESLVSSLAAHATYLSEHPDIRLADLAWSLRSRRSRLPLRVALSAASAEMLHTSLENIASSDSKMLQLDQRLKLTTVGSSASARGHKVKILGIFTGQGAQWARMGAQLIETSKFASDILSKLDAELANLPNEQDRPHWTLRKELLADVSETKVGDAEISQPLCTAIQLILVDLLHEAGVEFAAVVGHSSGEIGAAYAAGRLSAADAIRIAYYRGFHCTRLGGAANGAPGAMLAVSTSMEDASEVCHDEFFRGRVNVGACNSPNSITLSGDRDAVEEIAALFEDEGKTARLLRVDKAYHSHHMIPCSQPYLSSVRSFQTASPQSSPQPDCLWVSSVVVELDMAETELGASYWVDNLLSPVLFKQAVERALTELGPFDAIVEVGPHPALKGPVRQILEQLNIGQLPYTGLLERGTEAAWSFSSALGYLWTHVESDFVNFDRYENALSGLGSSKGRFLADLPRYQWNHNHNGGHWHESNTSRNLRFRSSPVHPLLGNICSSSSPQNLSWKAVLRPQDIPWVQDHKIQGQSVFPAAGYAVTALEAAPFLTDAQAIRLIEVENLVIHQAMVFDDSSSSSIEVRFSIGGINRSHHDSTATGSFTYEFYSSSGSLELAASGMIRVIPGDPSERTLPASDGKQDNAMADVPTDIFYSSLQEMGYGYTGPFRALSGLSRRLGKAVGVLSTTLAEYNDGENCMTVHPGMLDAAIHSVILAYSYPRDGTLWSLHLPTYIKRIRLNPALCARHWTTKPVPFVSVISDDQVKMADRSSGFHGDAEIHGGDGAYSAVQVEGLHVVPFSPATPDDDRTMFYQTRWVNAGPDADIPDPFIATPEQRKLAEILERGHYFYLRQLDDQVPADHPGRLDPSYAAYLRWAAYTHDLVMKGKHRYGKPAWANDTLDDIKTLTQPYNELPEVKAMHIVGEQMPRAIRGETPMLQHLMVDGLLNEYYAKALGMGQVTVLADTVLQVTRRYPRANILEVGAGTGGATREVFKLIGNNFCSFTFTDVSAGFFDDAQAEFAAYRDQMSFRVLDLEQDTAAQGFDQHSYDIVIGSLVLHATKSLEQTLKRVRSLLRPGGYLIFYEITNVDLIRHTALFGCLPGWWQGVDEGRKWCPAVSESKWDAILRRTGFSGVDTMTPNNDSMPFCNSVLVSQAVDDWVDFVRQPLMSQAAAGVPLFSKKSSVGTLEKLFIVGGQSLHVSRLIDGVQKLLRPFCHQAIIRVGLLEDLDHDQVDKSSTVLVLQDLDQPVFKDMTAPRLESLKTVFGSEKTIVWVTHNRLLDNPYCNMAPGFVRPSIWEAPELRYQFVDFEGIPPSKIDPRALAEAVLRFQVAGSVHYRDPKNKTNNTLYSVESEIVIDADGRQRIPRLEPLVDANARYNSSLRRVECAVRPQLSPVLLHKPSGYPATYTLYQQQSNRLDELGSTASVKINYSSLFAVRTEWGSAFAVSGYCAATGLKYLGLTSSVTSLANVATSNLIEIPSAVLRMCSESLILTLAVSSLAFLTIEAKLATHRAVVVHDPPPIVGALLARSSRAKDITFTTSSRDEAAKNNWTHIEEYTRQSELESLFPLNVSLLIDFAAENRESSVFINCFPSHIKILSKSTIFATESRKDLVSSMALKDLLHTAMDLTFNEAKNDAADRVTLQEVNISALTRDGDTSPCAHSPVTIVSWTDFEALPITVQPVNVSLRDDRTYWLAGLSRDMGLSLADWMIRNGARYIVISSRNPKVSEAWLQKAARKGATTFVTSCDITDFDSLVKTHANITSNLPPIAGVAQGAMVLNDVLTRDMSLEDLVKVLRPKVDGSINLDRLFHDSPLDFFIFFSSAASITGNAGQANYSAANFFMAGLAQKRRRRGLAASVIDLGPVLGTGYITREIGDALTRPLAERGLLGMSESDVHCLFAEAINASPVVPGSEMEWHITTGLIPLPADAPDRPLWYNFPQFACLTIRDSNATHSKKASDTAGAVGPIIDQLADAKTTADVHKVITDNFLKEMCSMLHMGDDYVMTPAVRTDELGLDSLVAVRIRSWFLTHFQVNIPALKIIKGVSLQQLIDQALNEIPANLTPGLSDASPSAGVPEVQPPPEDMKNTSTTPSSRNTPDSHSATTSDTNETQIITPPPEKEVSIARSGPLSYTQSVFMFVHELLDDKTTLNNTGMVHLSGEIRVPDLHRAVRLLGERHEGLRTRFFTEDGVHTQGVLAEPTLELEHRRVFTKTDLSNAYNDLKKTVFDLSRGHTVRVLLLSYSPTDHYFALGTHHIIFDRASTEIFMSDLARIYKSQIGNLLPPLQYLDYSNSLYEAHASGKWADALRFWRHEFATIPEPLSLHRSTISMRRPLEKYSSRTGLPECEFRIGSELTAKIRRVARKYRSTPFHFHLAAFKVLLLRWLATEDVCIGFADGCRRDEHMWTGIGPFLNMLPLRMKARASESFADAIIESREKSHTALSNAVPLEILLNELKVSRQATHSPLAQAFINYAETSVESGREFLDCDCEMMAEDQAELPYDIALTIITNTTTHGDEDTKIVLNVQDSLYNADAARALAHGYEDILREFADRPDNQANGDWKFRQSDLTKALTVGHGPGFESTSTNTIVHKLDALFPSIGGRVAVTDGVNNPVTYQELSRQINSISSSLLKEGVAPGSRVAVYQNPTILWVASVVAILKVGAVYVPLDVATPPSRLALMVHDCKPAAILINESTLDMVRELPPRGAVINVSNAIDTHTQSLPTTALPNSPAMVLYTSGTTGTPKGVVLSHESLRHESAHCEVVYGLNREDVVLQQSSWSFDLSVTQLFLALTVGARLHIASHVLRADGRAMAKLLCDERVTTTYATPTEYRGWLRDAHVGIIQQSPWRLALVAGEPVTVPLLKRFRSLNRADKLRLFNVYGPTETTCGSSKIQLDYANPDKYADAVPVGRASANESFYILDSMQSLLPLGLAGEVAIGGVGVAKGYLNNAEETKTSFLPDPFATTEYIRHGWTTMYRTGDAGYLKDDGTLILKGRLSNVTEVKLNGIRIDLRDVEQTVLKASQGQLVDVAACVRTDWSASKDEEQAESKYMVAFCVFSIEQRQDKNLNSRSILQTILGKLPLSRAMRPSLLVPVHDLPRTTAGKLDRRALEDLDIAGGPLSSIISADTTTLTPTLSKAEARLLSLWQCVLPDEVVRIVDINPSSDFFSVGGTSMLLVQLQQKIIDTFHVSLTLLDLFKMSTLGGMANVLQRAMEPESDALDETYLDHPRCIDWASETAFELEAPVEDVKLPSPRCPPRIVVLTGATGFLGQHLLRGLLEQGSVEKIICIANRNMTDEGRRELLLSPRVECLEGDLRASNLGLAQVDIDRIFGIEADAVIHNGADVSHLKTYASMRGSNVNSTKDLARLCLKRRVPLHYVSTAGVSMYTASSTFPEISVRNSPPPCNGEYGYISSKWASEVYLEKVNSMCKLPVYIHRPSSVLRPDRGEQTPVADVLQNMLTFSRRICAVPVAVSLTGYVDLVHPKTVTDRLLRAVMAPSHGENVVYIHESGDIELDLAHISDYLSTELGKPIQRVDLEDWVRKAGEMGLSSAMSAVFLGLGKEDTLSFPRLLRSD</sequence>
<dbReference type="PROSITE" id="PS52019">
    <property type="entry name" value="PKS_MFAS_DH"/>
    <property type="match status" value="1"/>
</dbReference>
<dbReference type="SMART" id="SM00825">
    <property type="entry name" value="PKS_KS"/>
    <property type="match status" value="1"/>
</dbReference>
<dbReference type="Pfam" id="PF16197">
    <property type="entry name" value="KAsynt_C_assoc"/>
    <property type="match status" value="1"/>
</dbReference>
<evidence type="ECO:0000256" key="8">
    <source>
        <dbReference type="ARBA" id="ARBA00029443"/>
    </source>
</evidence>
<dbReference type="Gene3D" id="3.30.559.30">
    <property type="entry name" value="Nonribosomal peptide synthetase, condensation domain"/>
    <property type="match status" value="1"/>
</dbReference>
<feature type="domain" description="Carrier" evidence="11">
    <location>
        <begin position="3607"/>
        <end position="3687"/>
    </location>
</feature>
<evidence type="ECO:0000256" key="7">
    <source>
        <dbReference type="ARBA" id="ARBA00023268"/>
    </source>
</evidence>
<dbReference type="Pfam" id="PF00550">
    <property type="entry name" value="PP-binding"/>
    <property type="match status" value="1"/>
</dbReference>
<dbReference type="CDD" id="cd00833">
    <property type="entry name" value="PKS"/>
    <property type="match status" value="1"/>
</dbReference>
<dbReference type="InterPro" id="IPR014030">
    <property type="entry name" value="Ketoacyl_synth_N"/>
</dbReference>
<dbReference type="InterPro" id="IPR020845">
    <property type="entry name" value="AMP-binding_CS"/>
</dbReference>
<dbReference type="Gene3D" id="2.30.38.10">
    <property type="entry name" value="Luciferase, Domain 3"/>
    <property type="match status" value="1"/>
</dbReference>
<evidence type="ECO:0000256" key="9">
    <source>
        <dbReference type="PROSITE-ProRule" id="PRU01363"/>
    </source>
</evidence>
<dbReference type="Gene3D" id="3.40.50.150">
    <property type="entry name" value="Vaccinia Virus protein VP39"/>
    <property type="match status" value="1"/>
</dbReference>
<dbReference type="PANTHER" id="PTHR43775:SF20">
    <property type="entry name" value="HYBRID PKS-NRPS SYNTHETASE APDA"/>
    <property type="match status" value="1"/>
</dbReference>
<dbReference type="Pfam" id="PF07993">
    <property type="entry name" value="NAD_binding_4"/>
    <property type="match status" value="1"/>
</dbReference>
<dbReference type="Gene3D" id="3.40.366.10">
    <property type="entry name" value="Malonyl-Coenzyme A Acyl Carrier Protein, domain 2"/>
    <property type="match status" value="1"/>
</dbReference>
<dbReference type="SMART" id="SM00822">
    <property type="entry name" value="PKS_KR"/>
    <property type="match status" value="1"/>
</dbReference>
<dbReference type="CDD" id="cd02440">
    <property type="entry name" value="AdoMet_MTases"/>
    <property type="match status" value="1"/>
</dbReference>
<evidence type="ECO:0000256" key="4">
    <source>
        <dbReference type="ARBA" id="ARBA00022603"/>
    </source>
</evidence>
<dbReference type="InterPro" id="IPR016036">
    <property type="entry name" value="Malonyl_transacylase_ACP-bd"/>
</dbReference>
<dbReference type="Gene3D" id="3.40.50.720">
    <property type="entry name" value="NAD(P)-binding Rossmann-like Domain"/>
    <property type="match status" value="2"/>
</dbReference>
<dbReference type="InterPro" id="IPR020807">
    <property type="entry name" value="PKS_DH"/>
</dbReference>
<dbReference type="Pfam" id="PF00698">
    <property type="entry name" value="Acyl_transf_1"/>
    <property type="match status" value="1"/>
</dbReference>
<dbReference type="Gene3D" id="3.10.129.110">
    <property type="entry name" value="Polyketide synthase dehydratase"/>
    <property type="match status" value="1"/>
</dbReference>
<dbReference type="GO" id="GO:0032259">
    <property type="term" value="P:methylation"/>
    <property type="evidence" value="ECO:0007669"/>
    <property type="project" value="UniProtKB-KW"/>
</dbReference>
<dbReference type="InterPro" id="IPR032821">
    <property type="entry name" value="PKS_assoc"/>
</dbReference>
<dbReference type="CDD" id="cd19532">
    <property type="entry name" value="C_PKS-NRPS"/>
    <property type="match status" value="1"/>
</dbReference>
<keyword evidence="6" id="KW-0677">Repeat</keyword>
<dbReference type="SUPFAM" id="SSF56801">
    <property type="entry name" value="Acetyl-CoA synthetase-like"/>
    <property type="match status" value="1"/>
</dbReference>
<comment type="caution">
    <text evidence="14">The sequence shown here is derived from an EMBL/GenBank/DDBJ whole genome shotgun (WGS) entry which is preliminary data.</text>
</comment>
<dbReference type="GO" id="GO:0004315">
    <property type="term" value="F:3-oxoacyl-[acyl-carrier-protein] synthase activity"/>
    <property type="evidence" value="ECO:0007669"/>
    <property type="project" value="InterPro"/>
</dbReference>
<dbReference type="Gene3D" id="3.30.559.10">
    <property type="entry name" value="Chloramphenicol acetyltransferase-like domain"/>
    <property type="match status" value="1"/>
</dbReference>
<dbReference type="Pfam" id="PF00668">
    <property type="entry name" value="Condensation"/>
    <property type="match status" value="1"/>
</dbReference>
<feature type="compositionally biased region" description="Low complexity" evidence="10">
    <location>
        <begin position="2561"/>
        <end position="2574"/>
    </location>
</feature>
<evidence type="ECO:0000259" key="12">
    <source>
        <dbReference type="PROSITE" id="PS52004"/>
    </source>
</evidence>
<dbReference type="InterPro" id="IPR016039">
    <property type="entry name" value="Thiolase-like"/>
</dbReference>
<evidence type="ECO:0000256" key="1">
    <source>
        <dbReference type="ARBA" id="ARBA00022450"/>
    </source>
</evidence>
<dbReference type="SUPFAM" id="SSF47336">
    <property type="entry name" value="ACP-like"/>
    <property type="match status" value="2"/>
</dbReference>
<dbReference type="PROSITE" id="PS00606">
    <property type="entry name" value="KS3_1"/>
    <property type="match status" value="1"/>
</dbReference>
<dbReference type="Proteomes" id="UP000283841">
    <property type="component" value="Unassembled WGS sequence"/>
</dbReference>
<evidence type="ECO:0000256" key="3">
    <source>
        <dbReference type="ARBA" id="ARBA00022598"/>
    </source>
</evidence>
<organism evidence="14 15">
    <name type="scientific">Byssochlamys spectabilis</name>
    <name type="common">Paecilomyces variotii</name>
    <dbReference type="NCBI Taxonomy" id="264951"/>
    <lineage>
        <taxon>Eukaryota</taxon>
        <taxon>Fungi</taxon>
        <taxon>Dikarya</taxon>
        <taxon>Ascomycota</taxon>
        <taxon>Pezizomycotina</taxon>
        <taxon>Eurotiomycetes</taxon>
        <taxon>Eurotiomycetidae</taxon>
        <taxon>Eurotiales</taxon>
        <taxon>Thermoascaceae</taxon>
        <taxon>Paecilomyces</taxon>
    </lineage>
</organism>